<dbReference type="GO" id="GO:0005085">
    <property type="term" value="F:guanyl-nucleotide exchange factor activity"/>
    <property type="evidence" value="ECO:0007669"/>
    <property type="project" value="InterPro"/>
</dbReference>
<dbReference type="GO" id="GO:0031267">
    <property type="term" value="F:small GTPase binding"/>
    <property type="evidence" value="ECO:0007669"/>
    <property type="project" value="TreeGrafter"/>
</dbReference>
<dbReference type="PANTHER" id="PTHR23101">
    <property type="entry name" value="RAB GDP/GTP EXCHANGE FACTOR"/>
    <property type="match status" value="1"/>
</dbReference>
<dbReference type="GO" id="GO:0030139">
    <property type="term" value="C:endocytic vesicle"/>
    <property type="evidence" value="ECO:0007669"/>
    <property type="project" value="TreeGrafter"/>
</dbReference>
<comment type="caution">
    <text evidence="3">The sequence shown here is derived from an EMBL/GenBank/DDBJ whole genome shotgun (WGS) entry which is preliminary data.</text>
</comment>
<name>A0A2I1CV32_ASPC2</name>
<dbReference type="PANTHER" id="PTHR23101:SF97">
    <property type="entry name" value="DOMAIN PROTEIN, PUTATIVE (AFU_ORTHOLOGUE AFUA_2G10890)-RELATED"/>
    <property type="match status" value="1"/>
</dbReference>
<dbReference type="InterPro" id="IPR037191">
    <property type="entry name" value="VPS9_dom_sf"/>
</dbReference>
<feature type="region of interest" description="Disordered" evidence="1">
    <location>
        <begin position="397"/>
        <end position="461"/>
    </location>
</feature>
<feature type="region of interest" description="Disordered" evidence="1">
    <location>
        <begin position="537"/>
        <end position="694"/>
    </location>
</feature>
<dbReference type="Gene3D" id="1.20.1050.80">
    <property type="entry name" value="VPS9 domain"/>
    <property type="match status" value="1"/>
</dbReference>
<dbReference type="PROSITE" id="PS51205">
    <property type="entry name" value="VPS9"/>
    <property type="match status" value="1"/>
</dbReference>
<evidence type="ECO:0000313" key="3">
    <source>
        <dbReference type="EMBL" id="PKY01493.1"/>
    </source>
</evidence>
<evidence type="ECO:0000256" key="1">
    <source>
        <dbReference type="SAM" id="MobiDB-lite"/>
    </source>
</evidence>
<proteinExistence type="predicted"/>
<feature type="domain" description="VPS9" evidence="2">
    <location>
        <begin position="243"/>
        <end position="395"/>
    </location>
</feature>
<dbReference type="EMBL" id="MSFM01000011">
    <property type="protein sequence ID" value="PKY01493.1"/>
    <property type="molecule type" value="Genomic_DNA"/>
</dbReference>
<feature type="compositionally biased region" description="Polar residues" evidence="1">
    <location>
        <begin position="176"/>
        <end position="195"/>
    </location>
</feature>
<dbReference type="SUPFAM" id="SSF109993">
    <property type="entry name" value="VPS9 domain"/>
    <property type="match status" value="1"/>
</dbReference>
<feature type="region of interest" description="Disordered" evidence="1">
    <location>
        <begin position="1"/>
        <end position="102"/>
    </location>
</feature>
<accession>A0A2I1CV32</accession>
<dbReference type="Pfam" id="PF02204">
    <property type="entry name" value="VPS9"/>
    <property type="match status" value="1"/>
</dbReference>
<dbReference type="SMART" id="SM00167">
    <property type="entry name" value="VPS9"/>
    <property type="match status" value="1"/>
</dbReference>
<dbReference type="GO" id="GO:0016192">
    <property type="term" value="P:vesicle-mediated transport"/>
    <property type="evidence" value="ECO:0007669"/>
    <property type="project" value="InterPro"/>
</dbReference>
<dbReference type="GO" id="GO:0005829">
    <property type="term" value="C:cytosol"/>
    <property type="evidence" value="ECO:0007669"/>
    <property type="project" value="TreeGrafter"/>
</dbReference>
<protein>
    <submittedName>
        <fullName evidence="3">VPS9 domain protein</fullName>
    </submittedName>
</protein>
<sequence>MSLNGSGNAPPHPRLHSTRSFPRMDDGSDVSPLSRVRAKTVQSMAVPEPVNGDALPIPLTDDDAGQDAGPDLFEKSRSFDSGATDDGQQGEEGSVLSRNVEDDPEELPIELISLTDRFVNSLTAKVHASPPNIEQISDLFQGFYERAESHIATHISALASRIHRDPSPYPPDQRSRASTQTKANKDAGNTPSRQMLTASEVAERRAARKLLAHKQVALEEAIERRACESIYNRIWRHKSTLDEARDEQLRSKTAALLLLGINLKDLGIDIDIAAVDEVKQKETDECLAVARDFLARMNDEKYPLGKLRHLASAHKAIVDALTKLLPSSSSADEILPTLIYSLVTCPTEGINIISNLFFIQRFRSASKVDGETAYCLTNLEAAISFLENVDLSELRADDMQDGQAKSPNDVPKPLDPKMANKETTTVTVTQVASSPEFSKPGGTETAAETLPRSQLSTSSQRRLNSLFQPPSKVLGAANDAVRNTADQSIKNIGATLDSSFNFLFGRLKELQSSDLPGSDGKNSVVPKTLADARRLITSPATDQENQPPKGPAAPQLRRIGSKAEDTFLGLVGGQRTQRDRSADSTRTQGSRKSSTMPLPTKDEPSPNPSSQASPTGAPIAQTPLDSVRNFGNTLNPLNHIPGMIRSFGRATPELPGGGSAASSPSERAKPPPASREVSSSSLTSPPRKPDPPIQRFIQMQDFNDLTIRDVAVLLEDYKRLAAALQEQSAGQNPK</sequence>
<gene>
    <name evidence="3" type="ORF">P168DRAFT_306649</name>
</gene>
<keyword evidence="4" id="KW-1185">Reference proteome</keyword>
<dbReference type="AlphaFoldDB" id="A0A2I1CV32"/>
<organism evidence="3 4">
    <name type="scientific">Aspergillus campestris (strain IBT 28561)</name>
    <dbReference type="NCBI Taxonomy" id="1392248"/>
    <lineage>
        <taxon>Eukaryota</taxon>
        <taxon>Fungi</taxon>
        <taxon>Dikarya</taxon>
        <taxon>Ascomycota</taxon>
        <taxon>Pezizomycotina</taxon>
        <taxon>Eurotiomycetes</taxon>
        <taxon>Eurotiomycetidae</taxon>
        <taxon>Eurotiales</taxon>
        <taxon>Aspergillaceae</taxon>
        <taxon>Aspergillus</taxon>
        <taxon>Aspergillus subgen. Circumdati</taxon>
    </lineage>
</organism>
<dbReference type="VEuPathDB" id="FungiDB:P168DRAFT_306649"/>
<feature type="compositionally biased region" description="Polar residues" evidence="1">
    <location>
        <begin position="584"/>
        <end position="597"/>
    </location>
</feature>
<dbReference type="RefSeq" id="XP_024690087.1">
    <property type="nucleotide sequence ID" value="XM_024839045.1"/>
</dbReference>
<evidence type="ECO:0000313" key="4">
    <source>
        <dbReference type="Proteomes" id="UP000234254"/>
    </source>
</evidence>
<dbReference type="InterPro" id="IPR003123">
    <property type="entry name" value="VPS9"/>
</dbReference>
<feature type="compositionally biased region" description="Low complexity" evidence="1">
    <location>
        <begin position="452"/>
        <end position="461"/>
    </location>
</feature>
<evidence type="ECO:0000259" key="2">
    <source>
        <dbReference type="PROSITE" id="PS51205"/>
    </source>
</evidence>
<reference evidence="3" key="1">
    <citation type="submission" date="2016-12" db="EMBL/GenBank/DDBJ databases">
        <title>The genomes of Aspergillus section Nigri reveals drivers in fungal speciation.</title>
        <authorList>
            <consortium name="DOE Joint Genome Institute"/>
            <person name="Vesth T.C."/>
            <person name="Nybo J."/>
            <person name="Theobald S."/>
            <person name="Brandl J."/>
            <person name="Frisvad J.C."/>
            <person name="Nielsen K.F."/>
            <person name="Lyhne E.K."/>
            <person name="Kogle M.E."/>
            <person name="Kuo A."/>
            <person name="Riley R."/>
            <person name="Clum A."/>
            <person name="Nolan M."/>
            <person name="Lipzen A."/>
            <person name="Salamov A."/>
            <person name="Henrissat B."/>
            <person name="Wiebenga A."/>
            <person name="De vries R.P."/>
            <person name="Grigoriev I.V."/>
            <person name="Mortensen U.H."/>
            <person name="Andersen M.R."/>
            <person name="Baker S.E."/>
        </authorList>
    </citation>
    <scope>NUCLEOTIDE SEQUENCE</scope>
    <source>
        <strain evidence="3">IBT 28561</strain>
    </source>
</reference>
<dbReference type="OrthoDB" id="10264848at2759"/>
<feature type="region of interest" description="Disordered" evidence="1">
    <location>
        <begin position="161"/>
        <end position="195"/>
    </location>
</feature>
<dbReference type="GeneID" id="36546569"/>
<dbReference type="InterPro" id="IPR045046">
    <property type="entry name" value="Vps9-like"/>
</dbReference>
<dbReference type="Proteomes" id="UP000234254">
    <property type="component" value="Unassembled WGS sequence"/>
</dbReference>